<reference evidence="4" key="1">
    <citation type="journal article" date="2021" name="Mol. Ecol. Resour.">
        <title>Apolygus lucorum genome provides insights into omnivorousness and mesophyll feeding.</title>
        <authorList>
            <person name="Liu Y."/>
            <person name="Liu H."/>
            <person name="Wang H."/>
            <person name="Huang T."/>
            <person name="Liu B."/>
            <person name="Yang B."/>
            <person name="Yin L."/>
            <person name="Li B."/>
            <person name="Zhang Y."/>
            <person name="Zhang S."/>
            <person name="Jiang F."/>
            <person name="Zhang X."/>
            <person name="Ren Y."/>
            <person name="Wang B."/>
            <person name="Wang S."/>
            <person name="Lu Y."/>
            <person name="Wu K."/>
            <person name="Fan W."/>
            <person name="Wang G."/>
        </authorList>
    </citation>
    <scope>NUCLEOTIDE SEQUENCE</scope>
    <source>
        <strain evidence="4">12Hb</strain>
    </source>
</reference>
<dbReference type="AlphaFoldDB" id="A0A6A4JZ23"/>
<name>A0A6A4JZ23_APOLU</name>
<dbReference type="Gene3D" id="1.20.90.10">
    <property type="entry name" value="Phospholipase A2 domain"/>
    <property type="match status" value="1"/>
</dbReference>
<dbReference type="OrthoDB" id="6622896at2759"/>
<feature type="domain" description="Phospholipase A2-like" evidence="3">
    <location>
        <begin position="32"/>
        <end position="95"/>
    </location>
</feature>
<evidence type="ECO:0000313" key="5">
    <source>
        <dbReference type="Proteomes" id="UP000466442"/>
    </source>
</evidence>
<gene>
    <name evidence="4" type="ORF">GE061_007740</name>
</gene>
<dbReference type="GO" id="GO:0050482">
    <property type="term" value="P:arachidonate secretion"/>
    <property type="evidence" value="ECO:0007669"/>
    <property type="project" value="InterPro"/>
</dbReference>
<dbReference type="EMBL" id="WIXP02000016">
    <property type="protein sequence ID" value="KAF6197995.1"/>
    <property type="molecule type" value="Genomic_DNA"/>
</dbReference>
<feature type="transmembrane region" description="Helical" evidence="2">
    <location>
        <begin position="144"/>
        <end position="165"/>
    </location>
</feature>
<evidence type="ECO:0000313" key="4">
    <source>
        <dbReference type="EMBL" id="KAF6197995.1"/>
    </source>
</evidence>
<comment type="caution">
    <text evidence="4">The sequence shown here is derived from an EMBL/GenBank/DDBJ whole genome shotgun (WGS) entry which is preliminary data.</text>
</comment>
<protein>
    <recommendedName>
        <fullName evidence="3">Phospholipase A2-like domain-containing protein</fullName>
    </recommendedName>
</protein>
<dbReference type="Proteomes" id="UP000466442">
    <property type="component" value="Linkage Group LG16"/>
</dbReference>
<feature type="compositionally biased region" description="Basic residues" evidence="1">
    <location>
        <begin position="215"/>
        <end position="240"/>
    </location>
</feature>
<evidence type="ECO:0000256" key="2">
    <source>
        <dbReference type="SAM" id="Phobius"/>
    </source>
</evidence>
<keyword evidence="2" id="KW-1133">Transmembrane helix</keyword>
<accession>A0A6A4JZ23</accession>
<organism evidence="4 5">
    <name type="scientific">Apolygus lucorum</name>
    <name type="common">Small green plant bug</name>
    <name type="synonym">Lygocoris lucorum</name>
    <dbReference type="NCBI Taxonomy" id="248454"/>
    <lineage>
        <taxon>Eukaryota</taxon>
        <taxon>Metazoa</taxon>
        <taxon>Ecdysozoa</taxon>
        <taxon>Arthropoda</taxon>
        <taxon>Hexapoda</taxon>
        <taxon>Insecta</taxon>
        <taxon>Pterygota</taxon>
        <taxon>Neoptera</taxon>
        <taxon>Paraneoptera</taxon>
        <taxon>Hemiptera</taxon>
        <taxon>Heteroptera</taxon>
        <taxon>Panheteroptera</taxon>
        <taxon>Cimicomorpha</taxon>
        <taxon>Miridae</taxon>
        <taxon>Mirini</taxon>
        <taxon>Apolygus</taxon>
    </lineage>
</organism>
<feature type="region of interest" description="Disordered" evidence="1">
    <location>
        <begin position="206"/>
        <end position="240"/>
    </location>
</feature>
<dbReference type="InterPro" id="IPR036444">
    <property type="entry name" value="PLipase_A2_dom_sf"/>
</dbReference>
<keyword evidence="2" id="KW-0812">Transmembrane</keyword>
<proteinExistence type="predicted"/>
<keyword evidence="5" id="KW-1185">Reference proteome</keyword>
<sequence length="240" mass="26286">MEKRRLKKSSCGGNCIRGGGLINSLIDKIPIELHIPSYQFCGPGTKLEERLQRGDKGINQLDKFCKEHDIAYSESQKDPSTYKALRREADLKLEEQAWQRVKSKDANFGEKAAAWLVTTGMKAKRKLSGGGNNKRKLRRVRGGFLPLILAGLGTLGSIVGGLGTAGKAISDAKVNARRLEEEQRHNRAMEAGRGAGLYLRPYKISGKGTQARGRSGGKKNKTNFGKKKSGGGKKVHNKRN</sequence>
<evidence type="ECO:0000256" key="1">
    <source>
        <dbReference type="SAM" id="MobiDB-lite"/>
    </source>
</evidence>
<dbReference type="GO" id="GO:0004623">
    <property type="term" value="F:phospholipase A2 activity"/>
    <property type="evidence" value="ECO:0007669"/>
    <property type="project" value="InterPro"/>
</dbReference>
<dbReference type="GO" id="GO:0005198">
    <property type="term" value="F:structural molecule activity"/>
    <property type="evidence" value="ECO:0007669"/>
    <property type="project" value="InterPro"/>
</dbReference>
<keyword evidence="2" id="KW-0472">Membrane</keyword>
<dbReference type="InterPro" id="IPR013607">
    <property type="entry name" value="Phospholipase_A2-like"/>
</dbReference>
<dbReference type="Pfam" id="PF08398">
    <property type="entry name" value="Phospholip_A2_4"/>
    <property type="match status" value="1"/>
</dbReference>
<dbReference type="GO" id="GO:0006644">
    <property type="term" value="P:phospholipid metabolic process"/>
    <property type="evidence" value="ECO:0007669"/>
    <property type="project" value="InterPro"/>
</dbReference>
<evidence type="ECO:0000259" key="3">
    <source>
        <dbReference type="Pfam" id="PF08398"/>
    </source>
</evidence>